<dbReference type="InterPro" id="IPR013024">
    <property type="entry name" value="GGCT-like"/>
</dbReference>
<dbReference type="Gene3D" id="3.10.490.10">
    <property type="entry name" value="Gamma-glutamyl cyclotransferase-like"/>
    <property type="match status" value="1"/>
</dbReference>
<feature type="domain" description="Gamma-glutamylcyclotransferase AIG2-like" evidence="1">
    <location>
        <begin position="5"/>
        <end position="132"/>
    </location>
</feature>
<protein>
    <submittedName>
        <fullName evidence="2">Gamma-glutamylcyclotransferase</fullName>
    </submittedName>
</protein>
<dbReference type="GO" id="GO:0016740">
    <property type="term" value="F:transferase activity"/>
    <property type="evidence" value="ECO:0007669"/>
    <property type="project" value="UniProtKB-KW"/>
</dbReference>
<sequence length="140" mass="16180">MLRKVFVYGSLRTDMFNYEKYLKGEVLESTPAKIKGNLFHIENKGYPAIFDGDSEIIGEVFTFYDFSKSIRTLDGMENFNPESPESSEYLRRSTTASLSNGQTEEVYYYHYNPNASFNSNDQLVPVDSGDWLEYMLQTVE</sequence>
<dbReference type="CDD" id="cd06661">
    <property type="entry name" value="GGCT_like"/>
    <property type="match status" value="1"/>
</dbReference>
<gene>
    <name evidence="2" type="ORF">BZZ03_03385</name>
</gene>
<dbReference type="InterPro" id="IPR009288">
    <property type="entry name" value="AIG2-like_dom"/>
</dbReference>
<evidence type="ECO:0000259" key="1">
    <source>
        <dbReference type="Pfam" id="PF06094"/>
    </source>
</evidence>
<evidence type="ECO:0000313" key="3">
    <source>
        <dbReference type="Proteomes" id="UP000194606"/>
    </source>
</evidence>
<name>A0A252CE54_9LACT</name>
<dbReference type="AlphaFoldDB" id="A0A252CE54"/>
<dbReference type="Proteomes" id="UP000194606">
    <property type="component" value="Unassembled WGS sequence"/>
</dbReference>
<organism evidence="2 3">
    <name type="scientific">Lactococcus petauri</name>
    <dbReference type="NCBI Taxonomy" id="1940789"/>
    <lineage>
        <taxon>Bacteria</taxon>
        <taxon>Bacillati</taxon>
        <taxon>Bacillota</taxon>
        <taxon>Bacilli</taxon>
        <taxon>Lactobacillales</taxon>
        <taxon>Streptococcaceae</taxon>
        <taxon>Lactococcus</taxon>
    </lineage>
</organism>
<dbReference type="Pfam" id="PF06094">
    <property type="entry name" value="GGACT"/>
    <property type="match status" value="1"/>
</dbReference>
<keyword evidence="2" id="KW-0808">Transferase</keyword>
<dbReference type="RefSeq" id="WP_086582512.1">
    <property type="nucleotide sequence ID" value="NZ_MUIZ01000002.1"/>
</dbReference>
<evidence type="ECO:0000313" key="2">
    <source>
        <dbReference type="EMBL" id="OUK04822.1"/>
    </source>
</evidence>
<reference evidence="2 3" key="1">
    <citation type="submission" date="2017-02" db="EMBL/GenBank/DDBJ databases">
        <authorList>
            <person name="Peterson S.W."/>
        </authorList>
    </citation>
    <scope>NUCLEOTIDE SEQUENCE [LARGE SCALE GENOMIC DNA]</scope>
    <source>
        <strain evidence="2">159469</strain>
    </source>
</reference>
<dbReference type="SUPFAM" id="SSF110857">
    <property type="entry name" value="Gamma-glutamyl cyclotransferase-like"/>
    <property type="match status" value="1"/>
</dbReference>
<proteinExistence type="predicted"/>
<comment type="caution">
    <text evidence="2">The sequence shown here is derived from an EMBL/GenBank/DDBJ whole genome shotgun (WGS) entry which is preliminary data.</text>
</comment>
<accession>A0A252CE54</accession>
<dbReference type="EMBL" id="MUIZ01000002">
    <property type="protein sequence ID" value="OUK04822.1"/>
    <property type="molecule type" value="Genomic_DNA"/>
</dbReference>
<dbReference type="InterPro" id="IPR036568">
    <property type="entry name" value="GGCT-like_sf"/>
</dbReference>